<dbReference type="CDD" id="cd12797">
    <property type="entry name" value="M23_peptidase"/>
    <property type="match status" value="1"/>
</dbReference>
<organism evidence="2 3">
    <name type="scientific">Vagococcus silagei</name>
    <dbReference type="NCBI Taxonomy" id="2508885"/>
    <lineage>
        <taxon>Bacteria</taxon>
        <taxon>Bacillati</taxon>
        <taxon>Bacillota</taxon>
        <taxon>Bacilli</taxon>
        <taxon>Lactobacillales</taxon>
        <taxon>Enterococcaceae</taxon>
        <taxon>Vagococcus</taxon>
    </lineage>
</organism>
<dbReference type="InterPro" id="IPR016047">
    <property type="entry name" value="M23ase_b-sheet_dom"/>
</dbReference>
<feature type="domain" description="M23ase beta-sheet core" evidence="1">
    <location>
        <begin position="35"/>
        <end position="126"/>
    </location>
</feature>
<dbReference type="InterPro" id="IPR011055">
    <property type="entry name" value="Dup_hybrid_motif"/>
</dbReference>
<dbReference type="Proteomes" id="UP000310506">
    <property type="component" value="Unassembled WGS sequence"/>
</dbReference>
<proteinExistence type="predicted"/>
<dbReference type="GO" id="GO:0004222">
    <property type="term" value="F:metalloendopeptidase activity"/>
    <property type="evidence" value="ECO:0007669"/>
    <property type="project" value="TreeGrafter"/>
</dbReference>
<accession>A0A4S3B6W5</accession>
<evidence type="ECO:0000259" key="1">
    <source>
        <dbReference type="Pfam" id="PF01551"/>
    </source>
</evidence>
<gene>
    <name evidence="2" type="ORF">ESZ54_01100</name>
</gene>
<dbReference type="InterPro" id="IPR050570">
    <property type="entry name" value="Cell_wall_metabolism_enzyme"/>
</dbReference>
<dbReference type="PANTHER" id="PTHR21666:SF270">
    <property type="entry name" value="MUREIN HYDROLASE ACTIVATOR ENVC"/>
    <property type="match status" value="1"/>
</dbReference>
<keyword evidence="3" id="KW-1185">Reference proteome</keyword>
<dbReference type="AlphaFoldDB" id="A0A4S3B6W5"/>
<dbReference type="SUPFAM" id="SSF51261">
    <property type="entry name" value="Duplicated hybrid motif"/>
    <property type="match status" value="1"/>
</dbReference>
<dbReference type="Pfam" id="PF01551">
    <property type="entry name" value="Peptidase_M23"/>
    <property type="match status" value="1"/>
</dbReference>
<name>A0A4S3B6W5_9ENTE</name>
<dbReference type="RefSeq" id="WP_136135829.1">
    <property type="nucleotide sequence ID" value="NZ_SDGV01000002.1"/>
</dbReference>
<sequence>MGRNWNWPNVKPYLGYYEEGQQFGNTKVPRGRGFFHDGFDFGSAKYPDTRLFAVCDGEIIYANWAPSGYEALGTVIVIKNSDGMNIIYQEFGHSTSNIQVKVGQRVMKGQQIGTRSTYHLHLGMTKSDWKKAQASWDIDNGTWLNPIKIIQEDKGVGPVVPDTGNLHYVVTGGYSKNGQSKKNVEAWLRKEGMDFKIIDKLDGNVNIQIGTFPQKSVWKNKIIDYLETNKLNYEVVISKHLNCVNK</sequence>
<dbReference type="OrthoDB" id="2300848at2"/>
<dbReference type="EMBL" id="SDGV01000002">
    <property type="protein sequence ID" value="THB62167.1"/>
    <property type="molecule type" value="Genomic_DNA"/>
</dbReference>
<dbReference type="Gene3D" id="2.70.70.10">
    <property type="entry name" value="Glucose Permease (Domain IIA)"/>
    <property type="match status" value="1"/>
</dbReference>
<comment type="caution">
    <text evidence="2">The sequence shown here is derived from an EMBL/GenBank/DDBJ whole genome shotgun (WGS) entry which is preliminary data.</text>
</comment>
<evidence type="ECO:0000313" key="2">
    <source>
        <dbReference type="EMBL" id="THB62167.1"/>
    </source>
</evidence>
<protein>
    <submittedName>
        <fullName evidence="2">M23 family metallopeptidase</fullName>
    </submittedName>
</protein>
<reference evidence="2 3" key="1">
    <citation type="submission" date="2019-01" db="EMBL/GenBank/DDBJ databases">
        <title>Vagococcus silagei sp. nov. isolated from brewer's grain.</title>
        <authorList>
            <person name="Guu J.-R."/>
        </authorList>
    </citation>
    <scope>NUCLEOTIDE SEQUENCE [LARGE SCALE GENOMIC DNA]</scope>
    <source>
        <strain evidence="2 3">2B-2</strain>
    </source>
</reference>
<evidence type="ECO:0000313" key="3">
    <source>
        <dbReference type="Proteomes" id="UP000310506"/>
    </source>
</evidence>
<dbReference type="PANTHER" id="PTHR21666">
    <property type="entry name" value="PEPTIDASE-RELATED"/>
    <property type="match status" value="1"/>
</dbReference>